<evidence type="ECO:0000313" key="6">
    <source>
        <dbReference type="EMBL" id="CAG2159333.1"/>
    </source>
</evidence>
<sequence>MPRTMSDAEPFTRITPGSQTLLRGLDLLRAFLGGASMLSNAQLAERSGLPRPTVSRLTHSLVSAGYLEYDSVSRGYRLAPVCLSLARSFRIGRSELEVVLPLLRKVATEERVNVALAAPDGISMIYLETIREGRGPMRRTAMAGSRFPMEDSSIGQAYLAALSGVSRKAQLAALAAHSGAGWPQHKARIAAALAHHAKHGYCRSQTVIGAAGIATAVAGPYGAIYAVSLSFSAPDDNYEPLVARFAPMLLALADAMRAAWAEFDVT</sequence>
<evidence type="ECO:0000256" key="2">
    <source>
        <dbReference type="ARBA" id="ARBA00023125"/>
    </source>
</evidence>
<keyword evidence="1" id="KW-0805">Transcription regulation</keyword>
<keyword evidence="2" id="KW-0238">DNA-binding</keyword>
<dbReference type="RefSeq" id="WP_211957443.1">
    <property type="nucleotide sequence ID" value="NZ_CAJPVI010000057.1"/>
</dbReference>
<keyword evidence="3" id="KW-0804">Transcription</keyword>
<dbReference type="Proteomes" id="UP000672657">
    <property type="component" value="Unassembled WGS sequence"/>
</dbReference>
<reference evidence="6 7" key="1">
    <citation type="submission" date="2021-03" db="EMBL/GenBank/DDBJ databases">
        <authorList>
            <person name="Peeters C."/>
        </authorList>
    </citation>
    <scope>NUCLEOTIDE SEQUENCE [LARGE SCALE GENOMIC DNA]</scope>
    <source>
        <strain evidence="6 7">LMG 26411</strain>
    </source>
</reference>
<dbReference type="Pfam" id="PF09339">
    <property type="entry name" value="HTH_IclR"/>
    <property type="match status" value="1"/>
</dbReference>
<dbReference type="InterPro" id="IPR014757">
    <property type="entry name" value="Tscrpt_reg_IclR_C"/>
</dbReference>
<dbReference type="SUPFAM" id="SSF46785">
    <property type="entry name" value="Winged helix' DNA-binding domain"/>
    <property type="match status" value="1"/>
</dbReference>
<organism evidence="6 7">
    <name type="scientific">Cupriavidus numazuensis</name>
    <dbReference type="NCBI Taxonomy" id="221992"/>
    <lineage>
        <taxon>Bacteria</taxon>
        <taxon>Pseudomonadati</taxon>
        <taxon>Pseudomonadota</taxon>
        <taxon>Betaproteobacteria</taxon>
        <taxon>Burkholderiales</taxon>
        <taxon>Burkholderiaceae</taxon>
        <taxon>Cupriavidus</taxon>
    </lineage>
</organism>
<dbReference type="InterPro" id="IPR036390">
    <property type="entry name" value="WH_DNA-bd_sf"/>
</dbReference>
<dbReference type="InterPro" id="IPR036388">
    <property type="entry name" value="WH-like_DNA-bd_sf"/>
</dbReference>
<dbReference type="SUPFAM" id="SSF55781">
    <property type="entry name" value="GAF domain-like"/>
    <property type="match status" value="1"/>
</dbReference>
<comment type="caution">
    <text evidence="6">The sequence shown here is derived from an EMBL/GenBank/DDBJ whole genome shotgun (WGS) entry which is preliminary data.</text>
</comment>
<protein>
    <submittedName>
        <fullName evidence="6">HTH-type transcriptional regulator TsaQ1/TsaQ2</fullName>
    </submittedName>
</protein>
<feature type="domain" description="HTH iclR-type" evidence="4">
    <location>
        <begin position="18"/>
        <end position="80"/>
    </location>
</feature>
<proteinExistence type="predicted"/>
<dbReference type="Gene3D" id="3.30.450.40">
    <property type="match status" value="1"/>
</dbReference>
<name>A0ABM8TSL0_9BURK</name>
<dbReference type="InterPro" id="IPR050707">
    <property type="entry name" value="HTH_MetabolicPath_Reg"/>
</dbReference>
<gene>
    <name evidence="6" type="primary">tsaQ1_19</name>
    <name evidence="6" type="ORF">LMG26411_06623</name>
</gene>
<feature type="domain" description="IclR-ED" evidence="5">
    <location>
        <begin position="81"/>
        <end position="262"/>
    </location>
</feature>
<dbReference type="Gene3D" id="1.10.10.10">
    <property type="entry name" value="Winged helix-like DNA-binding domain superfamily/Winged helix DNA-binding domain"/>
    <property type="match status" value="1"/>
</dbReference>
<evidence type="ECO:0000259" key="5">
    <source>
        <dbReference type="PROSITE" id="PS51078"/>
    </source>
</evidence>
<evidence type="ECO:0000313" key="7">
    <source>
        <dbReference type="Proteomes" id="UP000672657"/>
    </source>
</evidence>
<dbReference type="PANTHER" id="PTHR30136">
    <property type="entry name" value="HELIX-TURN-HELIX TRANSCRIPTIONAL REGULATOR, ICLR FAMILY"/>
    <property type="match status" value="1"/>
</dbReference>
<dbReference type="PROSITE" id="PS51078">
    <property type="entry name" value="ICLR_ED"/>
    <property type="match status" value="1"/>
</dbReference>
<dbReference type="InterPro" id="IPR029016">
    <property type="entry name" value="GAF-like_dom_sf"/>
</dbReference>
<evidence type="ECO:0000256" key="1">
    <source>
        <dbReference type="ARBA" id="ARBA00023015"/>
    </source>
</evidence>
<accession>A0ABM8TSL0</accession>
<evidence type="ECO:0000259" key="4">
    <source>
        <dbReference type="PROSITE" id="PS51077"/>
    </source>
</evidence>
<dbReference type="PROSITE" id="PS51077">
    <property type="entry name" value="HTH_ICLR"/>
    <property type="match status" value="1"/>
</dbReference>
<dbReference type="Pfam" id="PF01614">
    <property type="entry name" value="IclR_C"/>
    <property type="match status" value="1"/>
</dbReference>
<dbReference type="PANTHER" id="PTHR30136:SF33">
    <property type="entry name" value="TRANSCRIPTIONAL REGULATORY PROTEIN"/>
    <property type="match status" value="1"/>
</dbReference>
<dbReference type="SMART" id="SM00346">
    <property type="entry name" value="HTH_ICLR"/>
    <property type="match status" value="1"/>
</dbReference>
<dbReference type="EMBL" id="CAJPVI010000057">
    <property type="protein sequence ID" value="CAG2159333.1"/>
    <property type="molecule type" value="Genomic_DNA"/>
</dbReference>
<evidence type="ECO:0000256" key="3">
    <source>
        <dbReference type="ARBA" id="ARBA00023163"/>
    </source>
</evidence>
<keyword evidence="7" id="KW-1185">Reference proteome</keyword>
<dbReference type="InterPro" id="IPR005471">
    <property type="entry name" value="Tscrpt_reg_IclR_N"/>
</dbReference>